<feature type="domain" description="Hint" evidence="4">
    <location>
        <begin position="3"/>
        <end position="103"/>
    </location>
</feature>
<dbReference type="InterPro" id="IPR003587">
    <property type="entry name" value="Hint_dom_N"/>
</dbReference>
<dbReference type="OrthoDB" id="5212at2759"/>
<dbReference type="InterPro" id="IPR050387">
    <property type="entry name" value="Hedgehog_Signaling"/>
</dbReference>
<comment type="caution">
    <text evidence="5">The sequence shown here is derived from an EMBL/GenBank/DDBJ whole genome shotgun (WGS) entry which is preliminary data.</text>
</comment>
<dbReference type="OMA" id="CICFPAG"/>
<dbReference type="STRING" id="158441.A0A226EWK1"/>
<dbReference type="Proteomes" id="UP000198287">
    <property type="component" value="Unassembled WGS sequence"/>
</dbReference>
<dbReference type="Gene3D" id="2.170.16.10">
    <property type="entry name" value="Hedgehog/Intein (Hint) domain"/>
    <property type="match status" value="1"/>
</dbReference>
<protein>
    <submittedName>
        <fullName evidence="5">Tiggy-winkle hedgehog protein</fullName>
    </submittedName>
</protein>
<proteinExistence type="predicted"/>
<reference evidence="5 6" key="1">
    <citation type="submission" date="2015-12" db="EMBL/GenBank/DDBJ databases">
        <title>The genome of Folsomia candida.</title>
        <authorList>
            <person name="Faddeeva A."/>
            <person name="Derks M.F."/>
            <person name="Anvar Y."/>
            <person name="Smit S."/>
            <person name="Van Straalen N."/>
            <person name="Roelofs D."/>
        </authorList>
    </citation>
    <scope>NUCLEOTIDE SEQUENCE [LARGE SCALE GENOMIC DNA]</scope>
    <source>
        <strain evidence="5 6">VU population</strain>
        <tissue evidence="5">Whole body</tissue>
    </source>
</reference>
<evidence type="ECO:0000259" key="3">
    <source>
        <dbReference type="SMART" id="SM00305"/>
    </source>
</evidence>
<dbReference type="GO" id="GO:0016540">
    <property type="term" value="P:protein autoprocessing"/>
    <property type="evidence" value="ECO:0007669"/>
    <property type="project" value="InterPro"/>
</dbReference>
<accession>A0A226EWK1</accession>
<dbReference type="PROSITE" id="PS50817">
    <property type="entry name" value="INTEIN_N_TER"/>
    <property type="match status" value="1"/>
</dbReference>
<evidence type="ECO:0000259" key="4">
    <source>
        <dbReference type="SMART" id="SM00306"/>
    </source>
</evidence>
<feature type="domain" description="Hint" evidence="3">
    <location>
        <begin position="105"/>
        <end position="149"/>
    </location>
</feature>
<dbReference type="InterPro" id="IPR003586">
    <property type="entry name" value="Hint_dom_C"/>
</dbReference>
<dbReference type="InterPro" id="IPR006141">
    <property type="entry name" value="Intein_N"/>
</dbReference>
<evidence type="ECO:0000256" key="1">
    <source>
        <dbReference type="ARBA" id="ARBA00022473"/>
    </source>
</evidence>
<dbReference type="InterPro" id="IPR036844">
    <property type="entry name" value="Hint_dom_sf"/>
</dbReference>
<dbReference type="Pfam" id="PF01079">
    <property type="entry name" value="Hint"/>
    <property type="match status" value="1"/>
</dbReference>
<dbReference type="CDD" id="cd00081">
    <property type="entry name" value="Hint"/>
    <property type="match status" value="1"/>
</dbReference>
<sequence>MVCICFPAGTTVTTKRGVKNIEDLRPLDKISTLKGSSLKWTTFYTWGHYEKDGIADFLAIKTENGKQLTISSEHLLFVVGENGNKVAQKAGNISPGDKLLHFDETGALALLPVTEIQTEQFTGIFAPFTMTGHFLANGFLVACYANVDNFSLAHAVLTPLRAWHKARYPSGRKQQQKEGIHEYAAHLMKIRNFLPEKLQCN</sequence>
<dbReference type="PRINTS" id="PR00632">
    <property type="entry name" value="SONICHHOG"/>
</dbReference>
<evidence type="ECO:0000256" key="2">
    <source>
        <dbReference type="ARBA" id="ARBA00022729"/>
    </source>
</evidence>
<evidence type="ECO:0000313" key="5">
    <source>
        <dbReference type="EMBL" id="OXA61972.1"/>
    </source>
</evidence>
<dbReference type="GO" id="GO:0016539">
    <property type="term" value="P:intein-mediated protein splicing"/>
    <property type="evidence" value="ECO:0007669"/>
    <property type="project" value="InterPro"/>
</dbReference>
<keyword evidence="6" id="KW-1185">Reference proteome</keyword>
<evidence type="ECO:0000313" key="6">
    <source>
        <dbReference type="Proteomes" id="UP000198287"/>
    </source>
</evidence>
<organism evidence="5 6">
    <name type="scientific">Folsomia candida</name>
    <name type="common">Springtail</name>
    <dbReference type="NCBI Taxonomy" id="158441"/>
    <lineage>
        <taxon>Eukaryota</taxon>
        <taxon>Metazoa</taxon>
        <taxon>Ecdysozoa</taxon>
        <taxon>Arthropoda</taxon>
        <taxon>Hexapoda</taxon>
        <taxon>Collembola</taxon>
        <taxon>Entomobryomorpha</taxon>
        <taxon>Isotomoidea</taxon>
        <taxon>Isotomidae</taxon>
        <taxon>Proisotominae</taxon>
        <taxon>Folsomia</taxon>
    </lineage>
</organism>
<keyword evidence="2" id="KW-0732">Signal</keyword>
<dbReference type="PANTHER" id="PTHR11889:SF31">
    <property type="entry name" value="PROTEIN HEDGEHOG"/>
    <property type="match status" value="1"/>
</dbReference>
<dbReference type="SMART" id="SM00305">
    <property type="entry name" value="HintC"/>
    <property type="match status" value="1"/>
</dbReference>
<dbReference type="SUPFAM" id="SSF51294">
    <property type="entry name" value="Hedgehog/intein (Hint) domain"/>
    <property type="match status" value="1"/>
</dbReference>
<dbReference type="InterPro" id="IPR001657">
    <property type="entry name" value="Hedgehog"/>
</dbReference>
<dbReference type="AlphaFoldDB" id="A0A226EWK1"/>
<dbReference type="GO" id="GO:0007267">
    <property type="term" value="P:cell-cell signaling"/>
    <property type="evidence" value="ECO:0007669"/>
    <property type="project" value="InterPro"/>
</dbReference>
<dbReference type="NCBIfam" id="TIGR01445">
    <property type="entry name" value="intein_Nterm"/>
    <property type="match status" value="1"/>
</dbReference>
<gene>
    <name evidence="5" type="ORF">Fcan01_01561</name>
</gene>
<dbReference type="GO" id="GO:0048731">
    <property type="term" value="P:system development"/>
    <property type="evidence" value="ECO:0007669"/>
    <property type="project" value="UniProtKB-ARBA"/>
</dbReference>
<dbReference type="PANTHER" id="PTHR11889">
    <property type="entry name" value="HEDGEHOG"/>
    <property type="match status" value="1"/>
</dbReference>
<dbReference type="InterPro" id="IPR001767">
    <property type="entry name" value="Hedgehog_Hint"/>
</dbReference>
<dbReference type="SMART" id="SM00306">
    <property type="entry name" value="HintN"/>
    <property type="match status" value="1"/>
</dbReference>
<dbReference type="EMBL" id="LNIX01000001">
    <property type="protein sequence ID" value="OXA61972.1"/>
    <property type="molecule type" value="Genomic_DNA"/>
</dbReference>
<name>A0A226EWK1_FOLCA</name>
<keyword evidence="1" id="KW-0217">Developmental protein</keyword>